<organism evidence="1 2">
    <name type="scientific">Halogranum amylolyticum</name>
    <dbReference type="NCBI Taxonomy" id="660520"/>
    <lineage>
        <taxon>Archaea</taxon>
        <taxon>Methanobacteriati</taxon>
        <taxon>Methanobacteriota</taxon>
        <taxon>Stenosarchaea group</taxon>
        <taxon>Halobacteria</taxon>
        <taxon>Halobacteriales</taxon>
        <taxon>Haloferacaceae</taxon>
    </lineage>
</organism>
<dbReference type="EMBL" id="FODV01000026">
    <property type="protein sequence ID" value="SEP24914.1"/>
    <property type="molecule type" value="Genomic_DNA"/>
</dbReference>
<dbReference type="Proteomes" id="UP000199126">
    <property type="component" value="Unassembled WGS sequence"/>
</dbReference>
<evidence type="ECO:0008006" key="3">
    <source>
        <dbReference type="Google" id="ProtNLM"/>
    </source>
</evidence>
<evidence type="ECO:0000313" key="1">
    <source>
        <dbReference type="EMBL" id="SEP24914.1"/>
    </source>
</evidence>
<dbReference type="AlphaFoldDB" id="A0A1H8WB92"/>
<protein>
    <recommendedName>
        <fullName evidence="3">Transposase DDE domain-containing protein</fullName>
    </recommendedName>
</protein>
<accession>A0A1H8WB92</accession>
<proteinExistence type="predicted"/>
<evidence type="ECO:0000313" key="2">
    <source>
        <dbReference type="Proteomes" id="UP000199126"/>
    </source>
</evidence>
<reference evidence="2" key="1">
    <citation type="submission" date="2016-10" db="EMBL/GenBank/DDBJ databases">
        <authorList>
            <person name="Varghese N."/>
            <person name="Submissions S."/>
        </authorList>
    </citation>
    <scope>NUCLEOTIDE SEQUENCE [LARGE SCALE GENOMIC DNA]</scope>
    <source>
        <strain evidence="2">CGMCC 1.10121</strain>
    </source>
</reference>
<gene>
    <name evidence="1" type="ORF">SAMN04487948_12640</name>
</gene>
<sequence length="51" mass="6122">MFVTNRDHVDPIGIRYLTSSYSRRWDIENQYKSVKSFLHGCTDVREPLHPR</sequence>
<name>A0A1H8WB92_9EURY</name>
<keyword evidence="2" id="KW-1185">Reference proteome</keyword>